<dbReference type="AlphaFoldDB" id="A0A4Y1ZLZ4"/>
<reference evidence="2 3" key="1">
    <citation type="journal article" date="2019" name="Sci. Rep.">
        <title>Orb-weaving spider Araneus ventricosus genome elucidates the spidroin gene catalogue.</title>
        <authorList>
            <person name="Kono N."/>
            <person name="Nakamura H."/>
            <person name="Ohtoshi R."/>
            <person name="Moran D.A.P."/>
            <person name="Shinohara A."/>
            <person name="Yoshida Y."/>
            <person name="Fujiwara M."/>
            <person name="Mori M."/>
            <person name="Tomita M."/>
            <person name="Arakawa K."/>
        </authorList>
    </citation>
    <scope>NUCLEOTIDE SEQUENCE [LARGE SCALE GENOMIC DNA]</scope>
</reference>
<proteinExistence type="predicted"/>
<dbReference type="EMBL" id="BGPR01150972">
    <property type="protein sequence ID" value="GBL56630.1"/>
    <property type="molecule type" value="Genomic_DNA"/>
</dbReference>
<organism evidence="2 3">
    <name type="scientific">Araneus ventricosus</name>
    <name type="common">Orbweaver spider</name>
    <name type="synonym">Epeira ventricosa</name>
    <dbReference type="NCBI Taxonomy" id="182803"/>
    <lineage>
        <taxon>Eukaryota</taxon>
        <taxon>Metazoa</taxon>
        <taxon>Ecdysozoa</taxon>
        <taxon>Arthropoda</taxon>
        <taxon>Chelicerata</taxon>
        <taxon>Arachnida</taxon>
        <taxon>Araneae</taxon>
        <taxon>Araneomorphae</taxon>
        <taxon>Entelegynae</taxon>
        <taxon>Araneoidea</taxon>
        <taxon>Araneidae</taxon>
        <taxon>Araneus</taxon>
    </lineage>
</organism>
<feature type="region of interest" description="Disordered" evidence="1">
    <location>
        <begin position="109"/>
        <end position="156"/>
    </location>
</feature>
<protein>
    <submittedName>
        <fullName evidence="2">Uncharacterized protein</fullName>
    </submittedName>
</protein>
<evidence type="ECO:0000313" key="3">
    <source>
        <dbReference type="Proteomes" id="UP000499080"/>
    </source>
</evidence>
<feature type="non-terminal residue" evidence="2">
    <location>
        <position position="156"/>
    </location>
</feature>
<sequence length="156" mass="17918">MRRMTRPENTLNPGSKATITNNYPIPKIVKKITYYEKIIDSQERAQKCRDSRRDMKEKGGKDYLLFCFEYDLSKLLEKIDHTEVSLERLGPCPIINCTRHQAPIKDVEMEESGQYANTISPKAPTLSPSKLTPNNDFKLFSPKKAVKPQSEEPQTV</sequence>
<comment type="caution">
    <text evidence="2">The sequence shown here is derived from an EMBL/GenBank/DDBJ whole genome shotgun (WGS) entry which is preliminary data.</text>
</comment>
<evidence type="ECO:0000313" key="2">
    <source>
        <dbReference type="EMBL" id="GBL56630.1"/>
    </source>
</evidence>
<keyword evidence="3" id="KW-1185">Reference proteome</keyword>
<gene>
    <name evidence="2" type="ORF">AVEN_240973_1</name>
</gene>
<name>A0A4Y1ZLZ4_ARAVE</name>
<accession>A0A4Y1ZLZ4</accession>
<evidence type="ECO:0000256" key="1">
    <source>
        <dbReference type="SAM" id="MobiDB-lite"/>
    </source>
</evidence>
<feature type="compositionally biased region" description="Polar residues" evidence="1">
    <location>
        <begin position="114"/>
        <end position="135"/>
    </location>
</feature>
<dbReference type="Proteomes" id="UP000499080">
    <property type="component" value="Unassembled WGS sequence"/>
</dbReference>